<dbReference type="AlphaFoldDB" id="A0A0E9XA21"/>
<reference evidence="1" key="1">
    <citation type="submission" date="2014-11" db="EMBL/GenBank/DDBJ databases">
        <authorList>
            <person name="Amaro Gonzalez C."/>
        </authorList>
    </citation>
    <scope>NUCLEOTIDE SEQUENCE</scope>
</reference>
<organism evidence="1">
    <name type="scientific">Anguilla anguilla</name>
    <name type="common">European freshwater eel</name>
    <name type="synonym">Muraena anguilla</name>
    <dbReference type="NCBI Taxonomy" id="7936"/>
    <lineage>
        <taxon>Eukaryota</taxon>
        <taxon>Metazoa</taxon>
        <taxon>Chordata</taxon>
        <taxon>Craniata</taxon>
        <taxon>Vertebrata</taxon>
        <taxon>Euteleostomi</taxon>
        <taxon>Actinopterygii</taxon>
        <taxon>Neopterygii</taxon>
        <taxon>Teleostei</taxon>
        <taxon>Anguilliformes</taxon>
        <taxon>Anguillidae</taxon>
        <taxon>Anguilla</taxon>
    </lineage>
</organism>
<dbReference type="EMBL" id="GBXM01009882">
    <property type="protein sequence ID" value="JAH98695.1"/>
    <property type="molecule type" value="Transcribed_RNA"/>
</dbReference>
<proteinExistence type="predicted"/>
<protein>
    <submittedName>
        <fullName evidence="1">Uncharacterized protein</fullName>
    </submittedName>
</protein>
<evidence type="ECO:0000313" key="1">
    <source>
        <dbReference type="EMBL" id="JAH98695.1"/>
    </source>
</evidence>
<sequence length="92" mass="10743">MYTQFLYSEVKIKVSEGDLSKKSGHGLEQNTYVCVKYYTTSEKQNLFLYKIMKYDSLCNQLHKFQFFSEKQKLSKSLANCTLLFSDVSSRPS</sequence>
<accession>A0A0E9XA21</accession>
<reference evidence="1" key="2">
    <citation type="journal article" date="2015" name="Fish Shellfish Immunol.">
        <title>Early steps in the European eel (Anguilla anguilla)-Vibrio vulnificus interaction in the gills: Role of the RtxA13 toxin.</title>
        <authorList>
            <person name="Callol A."/>
            <person name="Pajuelo D."/>
            <person name="Ebbesson L."/>
            <person name="Teles M."/>
            <person name="MacKenzie S."/>
            <person name="Amaro C."/>
        </authorList>
    </citation>
    <scope>NUCLEOTIDE SEQUENCE</scope>
</reference>
<name>A0A0E9XA21_ANGAN</name>